<proteinExistence type="predicted"/>
<dbReference type="AlphaFoldDB" id="A0A5S3NFM2"/>
<dbReference type="EMBL" id="VANR01000001">
    <property type="protein sequence ID" value="TMM32326.1"/>
    <property type="molecule type" value="Genomic_DNA"/>
</dbReference>
<dbReference type="OrthoDB" id="1149272at2"/>
<evidence type="ECO:0008006" key="3">
    <source>
        <dbReference type="Google" id="ProtNLM"/>
    </source>
</evidence>
<accession>A0A5S3NFM2</accession>
<comment type="caution">
    <text evidence="1">The sequence shown here is derived from an EMBL/GenBank/DDBJ whole genome shotgun (WGS) entry which is preliminary data.</text>
</comment>
<reference evidence="1 2" key="1">
    <citation type="submission" date="2019-05" db="EMBL/GenBank/DDBJ databases">
        <title>Polaribacter aestuariivivens sp. nov., isolated from a tidal flat.</title>
        <authorList>
            <person name="Yoon J.-H."/>
        </authorList>
    </citation>
    <scope>NUCLEOTIDE SEQUENCE [LARGE SCALE GENOMIC DNA]</scope>
    <source>
        <strain evidence="1 2">DBTF-3</strain>
    </source>
</reference>
<keyword evidence="2" id="KW-1185">Reference proteome</keyword>
<evidence type="ECO:0000313" key="2">
    <source>
        <dbReference type="Proteomes" id="UP000307140"/>
    </source>
</evidence>
<sequence length="66" mass="7767">MKKYTNFSDIERDLKMLSLERQIALEELKIVKSDFVNQLKPLTMVGNFLKFASKYGLLILVKKIFK</sequence>
<organism evidence="1 2">
    <name type="scientific">Polaribacter aestuariivivens</name>
    <dbReference type="NCBI Taxonomy" id="2304626"/>
    <lineage>
        <taxon>Bacteria</taxon>
        <taxon>Pseudomonadati</taxon>
        <taxon>Bacteroidota</taxon>
        <taxon>Flavobacteriia</taxon>
        <taxon>Flavobacteriales</taxon>
        <taxon>Flavobacteriaceae</taxon>
    </lineage>
</organism>
<evidence type="ECO:0000313" key="1">
    <source>
        <dbReference type="EMBL" id="TMM32326.1"/>
    </source>
</evidence>
<name>A0A5S3NFM2_9FLAO</name>
<dbReference type="Proteomes" id="UP000307140">
    <property type="component" value="Unassembled WGS sequence"/>
</dbReference>
<dbReference type="RefSeq" id="WP_138534538.1">
    <property type="nucleotide sequence ID" value="NZ_CBDUES010000005.1"/>
</dbReference>
<protein>
    <recommendedName>
        <fullName evidence="3">Glutaminyl-tRNA synthetase</fullName>
    </recommendedName>
</protein>
<gene>
    <name evidence="1" type="ORF">FDT66_02340</name>
</gene>